<evidence type="ECO:0000256" key="5">
    <source>
        <dbReference type="ARBA" id="ARBA00023136"/>
    </source>
</evidence>
<protein>
    <submittedName>
        <fullName evidence="7">Mg2+ and Co2+ transporter CorA</fullName>
    </submittedName>
</protein>
<dbReference type="Gene3D" id="3.30.460.20">
    <property type="entry name" value="CorA soluble domain-like"/>
    <property type="match status" value="1"/>
</dbReference>
<dbReference type="CDD" id="cd12827">
    <property type="entry name" value="EcCorA_ZntB-like_u2"/>
    <property type="match status" value="1"/>
</dbReference>
<dbReference type="EMBL" id="FMAO01000010">
    <property type="protein sequence ID" value="SCC04865.1"/>
    <property type="molecule type" value="Genomic_DNA"/>
</dbReference>
<dbReference type="InterPro" id="IPR002523">
    <property type="entry name" value="MgTranspt_CorA/ZnTranspt_ZntB"/>
</dbReference>
<sequence length="306" mass="35002">MINKQPLTANSNWYQIDELTPDDRAWLTGSQNIPNEIINYAVDPYESARMEFDDDNHYNLMIFDVVTPTSKRATTEPISFLYNIDQSDLYIFTRKETSYVINYITKFTNDALESSQIQPIDLVLNVAEKLSGEFMKAILNINRQRLSIQSSIKSTKPTQPAINQLMSLQTDLIYLINSLQTDYTLLATLKNHDHKLLSDRQLERIEDVEVELKQALDTSKLSQEVTSSVANAFDNVANANLNWTMKLLTVSSIVLTVPTIISGFFGQNVILPLTHANDGWVYTIFITLIFMVIVTLILWHYGFFKK</sequence>
<keyword evidence="4 6" id="KW-1133">Transmembrane helix</keyword>
<comment type="similarity">
    <text evidence="2">Belongs to the CorA metal ion transporter (MIT) (TC 1.A.35) family.</text>
</comment>
<dbReference type="Gene3D" id="1.20.58.340">
    <property type="entry name" value="Magnesium transport protein CorA, transmembrane region"/>
    <property type="match status" value="2"/>
</dbReference>
<feature type="transmembrane region" description="Helical" evidence="6">
    <location>
        <begin position="279"/>
        <end position="301"/>
    </location>
</feature>
<reference evidence="8" key="1">
    <citation type="submission" date="2016-08" db="EMBL/GenBank/DDBJ databases">
        <authorList>
            <person name="Varghese N."/>
            <person name="Submissions Spin"/>
        </authorList>
    </citation>
    <scope>NUCLEOTIDE SEQUENCE [LARGE SCALE GENOMIC DNA]</scope>
    <source>
        <strain evidence="8">R-53094</strain>
    </source>
</reference>
<keyword evidence="8" id="KW-1185">Reference proteome</keyword>
<gene>
    <name evidence="7" type="ORF">GA0061074_11036</name>
</gene>
<feature type="transmembrane region" description="Helical" evidence="6">
    <location>
        <begin position="247"/>
        <end position="267"/>
    </location>
</feature>
<dbReference type="GO" id="GO:0016020">
    <property type="term" value="C:membrane"/>
    <property type="evidence" value="ECO:0007669"/>
    <property type="project" value="UniProtKB-SubCell"/>
</dbReference>
<proteinExistence type="inferred from homology"/>
<dbReference type="OrthoDB" id="9803416at2"/>
<dbReference type="RefSeq" id="WP_092463211.1">
    <property type="nucleotide sequence ID" value="NZ_BJEE01000003.1"/>
</dbReference>
<dbReference type="PANTHER" id="PTHR47891">
    <property type="entry name" value="TRANSPORTER-RELATED"/>
    <property type="match status" value="1"/>
</dbReference>
<dbReference type="AlphaFoldDB" id="A0A1C4BDA7"/>
<dbReference type="InterPro" id="IPR045861">
    <property type="entry name" value="CorA_cytoplasmic_dom"/>
</dbReference>
<evidence type="ECO:0000313" key="7">
    <source>
        <dbReference type="EMBL" id="SCC04865.1"/>
    </source>
</evidence>
<keyword evidence="3 6" id="KW-0812">Transmembrane</keyword>
<dbReference type="STRING" id="1505725.GA0061074_11036"/>
<dbReference type="InterPro" id="IPR047199">
    <property type="entry name" value="CorA-like"/>
</dbReference>
<comment type="subcellular location">
    <subcellularLocation>
        <location evidence="1">Membrane</location>
        <topology evidence="1">Multi-pass membrane protein</topology>
    </subcellularLocation>
</comment>
<name>A0A1C4BDA7_9LACO</name>
<dbReference type="Pfam" id="PF01544">
    <property type="entry name" value="CorA"/>
    <property type="match status" value="1"/>
</dbReference>
<dbReference type="InterPro" id="IPR045863">
    <property type="entry name" value="CorA_TM1_TM2"/>
</dbReference>
<dbReference type="Proteomes" id="UP000199268">
    <property type="component" value="Unassembled WGS sequence"/>
</dbReference>
<evidence type="ECO:0000313" key="8">
    <source>
        <dbReference type="Proteomes" id="UP000199268"/>
    </source>
</evidence>
<evidence type="ECO:0000256" key="4">
    <source>
        <dbReference type="ARBA" id="ARBA00022989"/>
    </source>
</evidence>
<dbReference type="GO" id="GO:0046873">
    <property type="term" value="F:metal ion transmembrane transporter activity"/>
    <property type="evidence" value="ECO:0007669"/>
    <property type="project" value="InterPro"/>
</dbReference>
<evidence type="ECO:0000256" key="2">
    <source>
        <dbReference type="ARBA" id="ARBA00009765"/>
    </source>
</evidence>
<evidence type="ECO:0000256" key="3">
    <source>
        <dbReference type="ARBA" id="ARBA00022692"/>
    </source>
</evidence>
<keyword evidence="5 6" id="KW-0472">Membrane</keyword>
<evidence type="ECO:0000256" key="6">
    <source>
        <dbReference type="SAM" id="Phobius"/>
    </source>
</evidence>
<evidence type="ECO:0000256" key="1">
    <source>
        <dbReference type="ARBA" id="ARBA00004141"/>
    </source>
</evidence>
<dbReference type="PANTHER" id="PTHR47891:SF1">
    <property type="entry name" value="CORA-MAGNESIUM AND COBALT TRANSPORTER"/>
    <property type="match status" value="1"/>
</dbReference>
<dbReference type="SUPFAM" id="SSF143865">
    <property type="entry name" value="CorA soluble domain-like"/>
    <property type="match status" value="1"/>
</dbReference>
<dbReference type="SUPFAM" id="SSF144083">
    <property type="entry name" value="Magnesium transport protein CorA, transmembrane region"/>
    <property type="match status" value="1"/>
</dbReference>
<organism evidence="7 8">
    <name type="scientific">Weissella bombi</name>
    <dbReference type="NCBI Taxonomy" id="1505725"/>
    <lineage>
        <taxon>Bacteria</taxon>
        <taxon>Bacillati</taxon>
        <taxon>Bacillota</taxon>
        <taxon>Bacilli</taxon>
        <taxon>Lactobacillales</taxon>
        <taxon>Lactobacillaceae</taxon>
        <taxon>Weissella</taxon>
    </lineage>
</organism>
<accession>A0A1C4BDA7</accession>